<dbReference type="Gene3D" id="3.60.110.10">
    <property type="entry name" value="Carbon-nitrogen hydrolase"/>
    <property type="match status" value="1"/>
</dbReference>
<proteinExistence type="predicted"/>
<dbReference type="PANTHER" id="PTHR43674:SF2">
    <property type="entry name" value="BETA-UREIDOPROPIONASE"/>
    <property type="match status" value="1"/>
</dbReference>
<name>A0A8J3PN95_9ACTN</name>
<dbReference type="InterPro" id="IPR036526">
    <property type="entry name" value="C-N_Hydrolase_sf"/>
</dbReference>
<dbReference type="InterPro" id="IPR003010">
    <property type="entry name" value="C-N_Hydrolase"/>
</dbReference>
<evidence type="ECO:0000313" key="4">
    <source>
        <dbReference type="Proteomes" id="UP000653674"/>
    </source>
</evidence>
<protein>
    <recommendedName>
        <fullName evidence="2">CN hydrolase domain-containing protein</fullName>
    </recommendedName>
</protein>
<dbReference type="InterPro" id="IPR050345">
    <property type="entry name" value="Aliph_Amidase/BUP"/>
</dbReference>
<dbReference type="Pfam" id="PF00795">
    <property type="entry name" value="CN_hydrolase"/>
    <property type="match status" value="1"/>
</dbReference>
<keyword evidence="1" id="KW-0378">Hydrolase</keyword>
<evidence type="ECO:0000259" key="2">
    <source>
        <dbReference type="PROSITE" id="PS50263"/>
    </source>
</evidence>
<dbReference type="GO" id="GO:0050126">
    <property type="term" value="F:N-carbamoylputrescine amidase activity"/>
    <property type="evidence" value="ECO:0007669"/>
    <property type="project" value="TreeGrafter"/>
</dbReference>
<evidence type="ECO:0000256" key="1">
    <source>
        <dbReference type="ARBA" id="ARBA00022801"/>
    </source>
</evidence>
<organism evidence="3 4">
    <name type="scientific">Planosporangium flavigriseum</name>
    <dbReference type="NCBI Taxonomy" id="373681"/>
    <lineage>
        <taxon>Bacteria</taxon>
        <taxon>Bacillati</taxon>
        <taxon>Actinomycetota</taxon>
        <taxon>Actinomycetes</taxon>
        <taxon>Micromonosporales</taxon>
        <taxon>Micromonosporaceae</taxon>
        <taxon>Planosporangium</taxon>
    </lineage>
</organism>
<sequence length="283" mass="30568">MTGVTAVRVACCQVRIAIGDVNGNADRVWRAVEAAASAGARIVVVPELANSGYVFTDAAEARSLAEPVDGPTVTGWVDLARRLDVVLVGGFCELDPDGQVRNSAVVVDAGGVRALYRKAHLWDREKLVFTPGDAPPPVLDTAYGRIAVMICYDLEFAEWTRLPAVRGAQLLCAPVNWPSLPRPDGERPSEIIRAQAAAATNRMYIAVADRVGDERRVEWVGGTVILDPDGWPVGGLALGREMTVLADLDLDAALDKRINEHNDVHADRRPELYAPIYRPQGIS</sequence>
<comment type="caution">
    <text evidence="3">The sequence shown here is derived from an EMBL/GenBank/DDBJ whole genome shotgun (WGS) entry which is preliminary data.</text>
</comment>
<accession>A0A8J3PN95</accession>
<keyword evidence="4" id="KW-1185">Reference proteome</keyword>
<feature type="domain" description="CN hydrolase" evidence="2">
    <location>
        <begin position="7"/>
        <end position="250"/>
    </location>
</feature>
<dbReference type="EMBL" id="BONU01000026">
    <property type="protein sequence ID" value="GIG75109.1"/>
    <property type="molecule type" value="Genomic_DNA"/>
</dbReference>
<dbReference type="GO" id="GO:0033388">
    <property type="term" value="P:putrescine biosynthetic process from arginine"/>
    <property type="evidence" value="ECO:0007669"/>
    <property type="project" value="TreeGrafter"/>
</dbReference>
<dbReference type="AlphaFoldDB" id="A0A8J3PN95"/>
<dbReference type="Proteomes" id="UP000653674">
    <property type="component" value="Unassembled WGS sequence"/>
</dbReference>
<dbReference type="PANTHER" id="PTHR43674">
    <property type="entry name" value="NITRILASE C965.09-RELATED"/>
    <property type="match status" value="1"/>
</dbReference>
<gene>
    <name evidence="3" type="ORF">Pfl04_35130</name>
</gene>
<dbReference type="PROSITE" id="PS50263">
    <property type="entry name" value="CN_HYDROLASE"/>
    <property type="match status" value="1"/>
</dbReference>
<reference evidence="3" key="1">
    <citation type="submission" date="2021-01" db="EMBL/GenBank/DDBJ databases">
        <title>Whole genome shotgun sequence of Planosporangium flavigriseum NBRC 105377.</title>
        <authorList>
            <person name="Komaki H."/>
            <person name="Tamura T."/>
        </authorList>
    </citation>
    <scope>NUCLEOTIDE SEQUENCE</scope>
    <source>
        <strain evidence="3">NBRC 105377</strain>
    </source>
</reference>
<dbReference type="SUPFAM" id="SSF56317">
    <property type="entry name" value="Carbon-nitrogen hydrolase"/>
    <property type="match status" value="1"/>
</dbReference>
<evidence type="ECO:0000313" key="3">
    <source>
        <dbReference type="EMBL" id="GIG75109.1"/>
    </source>
</evidence>